<name>A0A3B0WZB9_9ZZZZ</name>
<dbReference type="EMBL" id="UOFH01000182">
    <property type="protein sequence ID" value="VAW61368.1"/>
    <property type="molecule type" value="Genomic_DNA"/>
</dbReference>
<reference evidence="1" key="1">
    <citation type="submission" date="2018-06" db="EMBL/GenBank/DDBJ databases">
        <authorList>
            <person name="Zhirakovskaya E."/>
        </authorList>
    </citation>
    <scope>NUCLEOTIDE SEQUENCE</scope>
</reference>
<gene>
    <name evidence="1" type="ORF">MNBD_GAMMA08-1711</name>
</gene>
<sequence length="131" mass="15338">MTYKNAASPWLCVKNKIFRRRGAKAQRKIKIENIKVIKRLTPSLLRRQEPSDFEFSSTTSATGFLPTQVMTTKNSASPWLCDKIKYLDAEAQRHRVNIKTEKVKITINQMQRTYKHILKKLTRCCDSKHKK</sequence>
<protein>
    <submittedName>
        <fullName evidence="1">Uncharacterized protein</fullName>
    </submittedName>
</protein>
<dbReference type="AlphaFoldDB" id="A0A3B0WZB9"/>
<evidence type="ECO:0000313" key="1">
    <source>
        <dbReference type="EMBL" id="VAW61368.1"/>
    </source>
</evidence>
<accession>A0A3B0WZB9</accession>
<proteinExistence type="predicted"/>
<organism evidence="1">
    <name type="scientific">hydrothermal vent metagenome</name>
    <dbReference type="NCBI Taxonomy" id="652676"/>
    <lineage>
        <taxon>unclassified sequences</taxon>
        <taxon>metagenomes</taxon>
        <taxon>ecological metagenomes</taxon>
    </lineage>
</organism>